<proteinExistence type="predicted"/>
<reference evidence="1 2" key="1">
    <citation type="submission" date="2023-07" db="EMBL/GenBank/DDBJ databases">
        <title>Genomic Encyclopedia of Type Strains, Phase IV (KMG-IV): sequencing the most valuable type-strain genomes for metagenomic binning, comparative biology and taxonomic classification.</title>
        <authorList>
            <person name="Goeker M."/>
        </authorList>
    </citation>
    <scope>NUCLEOTIDE SEQUENCE [LARGE SCALE GENOMIC DNA]</scope>
    <source>
        <strain evidence="1 2">DSM 16784</strain>
    </source>
</reference>
<name>A0ABU0E5T2_9FIRM</name>
<dbReference type="RefSeq" id="WP_307409490.1">
    <property type="nucleotide sequence ID" value="NZ_JAUSUR010000005.1"/>
</dbReference>
<evidence type="ECO:0000313" key="1">
    <source>
        <dbReference type="EMBL" id="MDQ0362145.1"/>
    </source>
</evidence>
<sequence length="98" mass="11437">MKANEINNEIMKCLNLCIFEKAKRNDGIVGESTISQLNEIITELSNLKETLNSRVLPPTQNRYLESFARAFKVWGWDMIKPSDLFLLLMEINNKYRDL</sequence>
<dbReference type="Proteomes" id="UP001230220">
    <property type="component" value="Unassembled WGS sequence"/>
</dbReference>
<evidence type="ECO:0000313" key="2">
    <source>
        <dbReference type="Proteomes" id="UP001230220"/>
    </source>
</evidence>
<keyword evidence="2" id="KW-1185">Reference proteome</keyword>
<dbReference type="EMBL" id="JAUSUR010000005">
    <property type="protein sequence ID" value="MDQ0362145.1"/>
    <property type="molecule type" value="Genomic_DNA"/>
</dbReference>
<organism evidence="1 2">
    <name type="scientific">Breznakia pachnodae</name>
    <dbReference type="NCBI Taxonomy" id="265178"/>
    <lineage>
        <taxon>Bacteria</taxon>
        <taxon>Bacillati</taxon>
        <taxon>Bacillota</taxon>
        <taxon>Erysipelotrichia</taxon>
        <taxon>Erysipelotrichales</taxon>
        <taxon>Erysipelotrichaceae</taxon>
        <taxon>Breznakia</taxon>
    </lineage>
</organism>
<comment type="caution">
    <text evidence="1">The sequence shown here is derived from an EMBL/GenBank/DDBJ whole genome shotgun (WGS) entry which is preliminary data.</text>
</comment>
<gene>
    <name evidence="1" type="ORF">J2S15_002898</name>
</gene>
<accession>A0ABU0E5T2</accession>
<protein>
    <submittedName>
        <fullName evidence="1">Uncharacterized protein</fullName>
    </submittedName>
</protein>